<dbReference type="Proteomes" id="UP001213000">
    <property type="component" value="Unassembled WGS sequence"/>
</dbReference>
<evidence type="ECO:0000313" key="2">
    <source>
        <dbReference type="Proteomes" id="UP001213000"/>
    </source>
</evidence>
<dbReference type="EMBL" id="JANIEX010000843">
    <property type="protein sequence ID" value="KAJ3562676.1"/>
    <property type="molecule type" value="Genomic_DNA"/>
</dbReference>
<sequence length="81" mass="9152">MSMTIDQKLVCRIWRDVLPLLWNGPDFDSLDFAHRNCKAFAQKSSESMIANQREELTKKPQRLGEASQQLLQVGTMAALGS</sequence>
<name>A0AAD5VKT6_9AGAR</name>
<accession>A0AAD5VKT6</accession>
<reference evidence="1" key="1">
    <citation type="submission" date="2022-07" db="EMBL/GenBank/DDBJ databases">
        <title>Genome Sequence of Leucocoprinus birnbaumii.</title>
        <authorList>
            <person name="Buettner E."/>
        </authorList>
    </citation>
    <scope>NUCLEOTIDE SEQUENCE</scope>
    <source>
        <strain evidence="1">VT141</strain>
    </source>
</reference>
<organism evidence="1 2">
    <name type="scientific">Leucocoprinus birnbaumii</name>
    <dbReference type="NCBI Taxonomy" id="56174"/>
    <lineage>
        <taxon>Eukaryota</taxon>
        <taxon>Fungi</taxon>
        <taxon>Dikarya</taxon>
        <taxon>Basidiomycota</taxon>
        <taxon>Agaricomycotina</taxon>
        <taxon>Agaricomycetes</taxon>
        <taxon>Agaricomycetidae</taxon>
        <taxon>Agaricales</taxon>
        <taxon>Agaricineae</taxon>
        <taxon>Agaricaceae</taxon>
        <taxon>Leucocoprinus</taxon>
    </lineage>
</organism>
<keyword evidence="2" id="KW-1185">Reference proteome</keyword>
<gene>
    <name evidence="1" type="ORF">NP233_g9433</name>
</gene>
<proteinExistence type="predicted"/>
<evidence type="ECO:0000313" key="1">
    <source>
        <dbReference type="EMBL" id="KAJ3562676.1"/>
    </source>
</evidence>
<comment type="caution">
    <text evidence="1">The sequence shown here is derived from an EMBL/GenBank/DDBJ whole genome shotgun (WGS) entry which is preliminary data.</text>
</comment>
<dbReference type="AlphaFoldDB" id="A0AAD5VKT6"/>
<protein>
    <submittedName>
        <fullName evidence="1">Uncharacterized protein</fullName>
    </submittedName>
</protein>